<dbReference type="Gene3D" id="3.30.565.10">
    <property type="entry name" value="Histidine kinase-like ATPase, C-terminal domain"/>
    <property type="match status" value="1"/>
</dbReference>
<dbReference type="EC" id="5.6.2.2" evidence="10"/>
<dbReference type="SUPFAM" id="SSF54211">
    <property type="entry name" value="Ribosomal protein S5 domain 2-like"/>
    <property type="match status" value="1"/>
</dbReference>
<dbReference type="GO" id="GO:0006265">
    <property type="term" value="P:DNA topological change"/>
    <property type="evidence" value="ECO:0007669"/>
    <property type="project" value="UniProtKB-UniRule"/>
</dbReference>
<feature type="binding site" evidence="10">
    <location>
        <position position="521"/>
    </location>
    <ligand>
        <name>Mg(2+)</name>
        <dbReference type="ChEBI" id="CHEBI:18420"/>
        <label>2</label>
    </ligand>
</feature>
<dbReference type="SMART" id="SM00433">
    <property type="entry name" value="TOP2c"/>
    <property type="match status" value="1"/>
</dbReference>
<evidence type="ECO:0000256" key="6">
    <source>
        <dbReference type="ARBA" id="ARBA00022842"/>
    </source>
</evidence>
<comment type="caution">
    <text evidence="12">The sequence shown here is derived from an EMBL/GenBank/DDBJ whole genome shotgun (WGS) entry which is preliminary data.</text>
</comment>
<evidence type="ECO:0000256" key="2">
    <source>
        <dbReference type="ARBA" id="ARBA00010708"/>
    </source>
</evidence>
<dbReference type="GO" id="GO:0046872">
    <property type="term" value="F:metal ion binding"/>
    <property type="evidence" value="ECO:0007669"/>
    <property type="project" value="UniProtKB-KW"/>
</dbReference>
<evidence type="ECO:0000256" key="1">
    <source>
        <dbReference type="ARBA" id="ARBA00000185"/>
    </source>
</evidence>
<comment type="miscellaneous">
    <text evidence="10">Few gyrases are as efficient as E.coli at forming negative supercoils. Not all organisms have 2 type II topoisomerases; in organisms with a single type II topoisomerase this enzyme also has to decatenate newly replicated chromosomes.</text>
</comment>
<reference evidence="12 13" key="1">
    <citation type="journal article" date="2016" name="Nat. Commun.">
        <title>Thousands of microbial genomes shed light on interconnected biogeochemical processes in an aquifer system.</title>
        <authorList>
            <person name="Anantharaman K."/>
            <person name="Brown C.T."/>
            <person name="Hug L.A."/>
            <person name="Sharon I."/>
            <person name="Castelle C.J."/>
            <person name="Probst A.J."/>
            <person name="Thomas B.C."/>
            <person name="Singh A."/>
            <person name="Wilkins M.J."/>
            <person name="Karaoz U."/>
            <person name="Brodie E.L."/>
            <person name="Williams K.H."/>
            <person name="Hubbard S.S."/>
            <person name="Banfield J.F."/>
        </authorList>
    </citation>
    <scope>NUCLEOTIDE SEQUENCE [LARGE SCALE GENOMIC DNA]</scope>
</reference>
<feature type="site" description="Interaction with DNA" evidence="10">
    <location>
        <position position="463"/>
    </location>
</feature>
<evidence type="ECO:0000313" key="12">
    <source>
        <dbReference type="EMBL" id="OGC06994.1"/>
    </source>
</evidence>
<comment type="similarity">
    <text evidence="2 10">Belongs to the type II topoisomerase GyrB family.</text>
</comment>
<dbReference type="InterPro" id="IPR014721">
    <property type="entry name" value="Ribsml_uS5_D2-typ_fold_subgr"/>
</dbReference>
<sequence>MNKKSEGKTDALYDASKIKVLGGIEAVRKRPAMYIGSTSKAGLHHLIYEVVDNSIDEALAGHCDEINITITKDNCVEVKDNGRGIPFDIHKETKRPAAEVVLTTLHAGGKFGDSVYKVSGGLHGVGVSCVNALSEWMEAEIFREGETYLQHFDRGKPKNEKITKTGNKEKHGTTITFKPDAGIFTETVFEKKVVAQRLRELAYLNNGVKIVFTDEREKDEDLKTEVFKFDGGIASYVEHLNEKKERLYKPPVSFVAEKEHVYVEIAMQHCKDYYDENIFSFVNCIKTKEGGTHEVGFKSALTKAINNYAKKNNLAKEEEAFSGDDVREGLTAIINLRVPDPQFEGQTKTKLGNSEIKGLVDSIVTDNLNAYLDKNPAAAKAIIERALVAYRVRAAARKAQELERKKSALDTALLPGKLADCSESNAEKCELFLVEGDSAGGSAKQGRDRRFQAILPLRGKILNVEKARIDKILTSNEIRTMITAIGPGVISGLSGSGTKEEISDEEFFKNLNYHKVVIMTDADVDGAHIRTLLLTFFFRYARKMIEGGHLYIAQPPLYLVKKGKTEEYVYNDKELEKLMKKIGKEGTRLQRYKGLGEMNPEQLWDTTMNPETRTLLQVKVEDAEAADEIFKILMGSEVEPRRLFIQENAKYVTRLDI</sequence>
<dbReference type="Pfam" id="PF01751">
    <property type="entry name" value="Toprim"/>
    <property type="match status" value="1"/>
</dbReference>
<dbReference type="PANTHER" id="PTHR45866:SF1">
    <property type="entry name" value="DNA GYRASE SUBUNIT B, MITOCHONDRIAL"/>
    <property type="match status" value="1"/>
</dbReference>
<dbReference type="NCBIfam" id="NF011501">
    <property type="entry name" value="PRK14939.1"/>
    <property type="match status" value="1"/>
</dbReference>
<dbReference type="InterPro" id="IPR003594">
    <property type="entry name" value="HATPase_dom"/>
</dbReference>
<dbReference type="PROSITE" id="PS50880">
    <property type="entry name" value="TOPRIM"/>
    <property type="match status" value="1"/>
</dbReference>
<dbReference type="SUPFAM" id="SSF55874">
    <property type="entry name" value="ATPase domain of HSP90 chaperone/DNA topoisomerase II/histidine kinase"/>
    <property type="match status" value="1"/>
</dbReference>
<evidence type="ECO:0000256" key="4">
    <source>
        <dbReference type="ARBA" id="ARBA00022741"/>
    </source>
</evidence>
<keyword evidence="9 10" id="KW-0413">Isomerase</keyword>
<dbReference type="CDD" id="cd00822">
    <property type="entry name" value="TopoII_Trans_DNA_gyrase"/>
    <property type="match status" value="1"/>
</dbReference>
<dbReference type="SMART" id="SM00387">
    <property type="entry name" value="HATPase_c"/>
    <property type="match status" value="1"/>
</dbReference>
<dbReference type="InterPro" id="IPR034160">
    <property type="entry name" value="TOPRIM_GyrB"/>
</dbReference>
<dbReference type="InterPro" id="IPR001241">
    <property type="entry name" value="Topo_IIA"/>
</dbReference>
<evidence type="ECO:0000256" key="9">
    <source>
        <dbReference type="ARBA" id="ARBA00023235"/>
    </source>
</evidence>
<dbReference type="InterPro" id="IPR020568">
    <property type="entry name" value="Ribosomal_Su5_D2-typ_SF"/>
</dbReference>
<evidence type="ECO:0000259" key="11">
    <source>
        <dbReference type="PROSITE" id="PS50880"/>
    </source>
</evidence>
<feature type="site" description="Interaction with DNA" evidence="10">
    <location>
        <position position="460"/>
    </location>
</feature>
<dbReference type="InterPro" id="IPR013506">
    <property type="entry name" value="Topo_IIA_bsu_dom2"/>
</dbReference>
<keyword evidence="6 10" id="KW-0460">Magnesium</keyword>
<dbReference type="GO" id="GO:0005737">
    <property type="term" value="C:cytoplasm"/>
    <property type="evidence" value="ECO:0007669"/>
    <property type="project" value="UniProtKB-SubCell"/>
</dbReference>
<dbReference type="PRINTS" id="PR01159">
    <property type="entry name" value="DNAGYRASEB"/>
</dbReference>
<dbReference type="Pfam" id="PF00204">
    <property type="entry name" value="DNA_gyraseB"/>
    <property type="match status" value="1"/>
</dbReference>
<name>A0A1F4RFK9_UNCSA</name>
<comment type="function">
    <text evidence="10">A type II topoisomerase that negatively supercoils closed circular double-stranded (ds) DNA in an ATP-dependent manner to modulate DNA topology and maintain chromosomes in an underwound state. Negative supercoiling favors strand separation, and DNA replication, transcription, recombination and repair, all of which involve strand separation. Also able to catalyze the interconversion of other topological isomers of dsDNA rings, including catenanes and knotted rings. Type II topoisomerases break and join 2 DNA strands simultaneously in an ATP-dependent manner.</text>
</comment>
<dbReference type="PROSITE" id="PS00177">
    <property type="entry name" value="TOPOISOMERASE_II"/>
    <property type="match status" value="1"/>
</dbReference>
<organism evidence="12 13">
    <name type="scientific">candidate division WOR-1 bacterium RIFCSPLOWO2_02_FULL_46_20</name>
    <dbReference type="NCBI Taxonomy" id="1802567"/>
    <lineage>
        <taxon>Bacteria</taxon>
        <taxon>Bacillati</taxon>
        <taxon>Saganbacteria</taxon>
    </lineage>
</organism>
<feature type="binding site" evidence="10">
    <location>
        <position position="521"/>
    </location>
    <ligand>
        <name>Mg(2+)</name>
        <dbReference type="ChEBI" id="CHEBI:18420"/>
        <label>1</label>
        <note>catalytic</note>
    </ligand>
</feature>
<dbReference type="GO" id="GO:0003677">
    <property type="term" value="F:DNA binding"/>
    <property type="evidence" value="ECO:0007669"/>
    <property type="project" value="UniProtKB-KW"/>
</dbReference>
<dbReference type="FunFam" id="3.30.565.10:FF:000002">
    <property type="entry name" value="DNA gyrase subunit B"/>
    <property type="match status" value="1"/>
</dbReference>
<dbReference type="CDD" id="cd03366">
    <property type="entry name" value="TOPRIM_TopoIIA_GyrB"/>
    <property type="match status" value="1"/>
</dbReference>
<dbReference type="InterPro" id="IPR036890">
    <property type="entry name" value="HATPase_C_sf"/>
</dbReference>
<feature type="binding site" evidence="10">
    <location>
        <position position="435"/>
    </location>
    <ligand>
        <name>Mg(2+)</name>
        <dbReference type="ChEBI" id="CHEBI:18420"/>
        <label>1</label>
        <note>catalytic</note>
    </ligand>
</feature>
<accession>A0A1F4RFK9</accession>
<keyword evidence="7 10" id="KW-0799">Topoisomerase</keyword>
<dbReference type="HAMAP" id="MF_01898">
    <property type="entry name" value="GyrB"/>
    <property type="match status" value="1"/>
</dbReference>
<dbReference type="InterPro" id="IPR000565">
    <property type="entry name" value="Topo_IIA_B"/>
</dbReference>
<evidence type="ECO:0000256" key="5">
    <source>
        <dbReference type="ARBA" id="ARBA00022840"/>
    </source>
</evidence>
<protein>
    <recommendedName>
        <fullName evidence="10">DNA gyrase subunit B</fullName>
        <ecNumber evidence="10">5.6.2.2</ecNumber>
    </recommendedName>
</protein>
<dbReference type="GO" id="GO:0005694">
    <property type="term" value="C:chromosome"/>
    <property type="evidence" value="ECO:0007669"/>
    <property type="project" value="InterPro"/>
</dbReference>
<dbReference type="EMBL" id="METP01000012">
    <property type="protein sequence ID" value="OGC06994.1"/>
    <property type="molecule type" value="Genomic_DNA"/>
</dbReference>
<dbReference type="SUPFAM" id="SSF56719">
    <property type="entry name" value="Type II DNA topoisomerase"/>
    <property type="match status" value="1"/>
</dbReference>
<dbReference type="AlphaFoldDB" id="A0A1F4RFK9"/>
<keyword evidence="3 10" id="KW-0479">Metal-binding</keyword>
<evidence type="ECO:0000256" key="7">
    <source>
        <dbReference type="ARBA" id="ARBA00023029"/>
    </source>
</evidence>
<dbReference type="CDD" id="cd16928">
    <property type="entry name" value="HATPase_GyrB-like"/>
    <property type="match status" value="1"/>
</dbReference>
<dbReference type="InterPro" id="IPR013760">
    <property type="entry name" value="Topo_IIA-like_dom_sf"/>
</dbReference>
<dbReference type="FunFam" id="3.30.230.10:FF:000005">
    <property type="entry name" value="DNA gyrase subunit B"/>
    <property type="match status" value="1"/>
</dbReference>
<dbReference type="Gene3D" id="3.40.50.670">
    <property type="match status" value="1"/>
</dbReference>
<gene>
    <name evidence="10" type="primary">gyrB</name>
    <name evidence="12" type="ORF">A3H38_00490</name>
</gene>
<keyword evidence="4 10" id="KW-0547">Nucleotide-binding</keyword>
<dbReference type="NCBIfam" id="TIGR01059">
    <property type="entry name" value="gyrB"/>
    <property type="match status" value="1"/>
</dbReference>
<feature type="binding site" evidence="10">
    <location>
        <position position="523"/>
    </location>
    <ligand>
        <name>Mg(2+)</name>
        <dbReference type="ChEBI" id="CHEBI:18420"/>
        <label>2</label>
    </ligand>
</feature>
<dbReference type="Gene3D" id="3.30.230.10">
    <property type="match status" value="1"/>
</dbReference>
<evidence type="ECO:0000313" key="13">
    <source>
        <dbReference type="Proteomes" id="UP000176938"/>
    </source>
</evidence>
<dbReference type="InterPro" id="IPR013759">
    <property type="entry name" value="Topo_IIA_B_C"/>
</dbReference>
<dbReference type="Proteomes" id="UP000176938">
    <property type="component" value="Unassembled WGS sequence"/>
</dbReference>
<dbReference type="InterPro" id="IPR018522">
    <property type="entry name" value="TopoIIA_CS"/>
</dbReference>
<comment type="catalytic activity">
    <reaction evidence="1 10">
        <text>ATP-dependent breakage, passage and rejoining of double-stranded DNA.</text>
        <dbReference type="EC" id="5.6.2.2"/>
    </reaction>
</comment>
<dbReference type="NCBIfam" id="NF004189">
    <property type="entry name" value="PRK05644.1"/>
    <property type="match status" value="1"/>
</dbReference>
<dbReference type="FunFam" id="3.40.50.670:FF:000002">
    <property type="entry name" value="DNA gyrase subunit B"/>
    <property type="match status" value="1"/>
</dbReference>
<keyword evidence="10" id="KW-0963">Cytoplasm</keyword>
<evidence type="ECO:0000256" key="10">
    <source>
        <dbReference type="HAMAP-Rule" id="MF_01898"/>
    </source>
</evidence>
<comment type="subunit">
    <text evidence="10">Heterotetramer, composed of two GyrA and two GyrB chains. In the heterotetramer, GyrA contains the active site tyrosine that forms a transient covalent intermediate with DNA, while GyrB binds cofactors and catalyzes ATP hydrolysis.</text>
</comment>
<comment type="subcellular location">
    <subcellularLocation>
        <location evidence="10">Cytoplasm</location>
    </subcellularLocation>
</comment>
<dbReference type="Pfam" id="PF00986">
    <property type="entry name" value="DNA_gyraseB_C"/>
    <property type="match status" value="1"/>
</dbReference>
<dbReference type="GO" id="GO:0005524">
    <property type="term" value="F:ATP binding"/>
    <property type="evidence" value="ECO:0007669"/>
    <property type="project" value="UniProtKB-UniRule"/>
</dbReference>
<keyword evidence="5 10" id="KW-0067">ATP-binding</keyword>
<dbReference type="InterPro" id="IPR011557">
    <property type="entry name" value="GyrB"/>
</dbReference>
<dbReference type="GO" id="GO:0034335">
    <property type="term" value="F:DNA negative supercoiling activity"/>
    <property type="evidence" value="ECO:0007669"/>
    <property type="project" value="UniProtKB-ARBA"/>
</dbReference>
<dbReference type="GO" id="GO:0006261">
    <property type="term" value="P:DNA-templated DNA replication"/>
    <property type="evidence" value="ECO:0007669"/>
    <property type="project" value="UniProtKB-UniRule"/>
</dbReference>
<dbReference type="InterPro" id="IPR002288">
    <property type="entry name" value="DNA_gyrase_B_C"/>
</dbReference>
<feature type="domain" description="Toprim" evidence="11">
    <location>
        <begin position="429"/>
        <end position="556"/>
    </location>
</feature>
<dbReference type="PRINTS" id="PR00418">
    <property type="entry name" value="TPI2FAMILY"/>
</dbReference>
<comment type="cofactor">
    <cofactor evidence="10">
        <name>Mg(2+)</name>
        <dbReference type="ChEBI" id="CHEBI:18420"/>
    </cofactor>
    <cofactor evidence="10">
        <name>Mn(2+)</name>
        <dbReference type="ChEBI" id="CHEBI:29035"/>
    </cofactor>
    <cofactor evidence="10">
        <name>Ca(2+)</name>
        <dbReference type="ChEBI" id="CHEBI:29108"/>
    </cofactor>
    <text evidence="10">Binds two Mg(2+) per subunit. The magnesium ions form salt bridges with both the protein and the DNA. Can also accept other divalent metal cations, such as Mn(2+) or Ca(2+).</text>
</comment>
<dbReference type="PANTHER" id="PTHR45866">
    <property type="entry name" value="DNA GYRASE/TOPOISOMERASE SUBUNIT B"/>
    <property type="match status" value="1"/>
</dbReference>
<evidence type="ECO:0000256" key="3">
    <source>
        <dbReference type="ARBA" id="ARBA00022723"/>
    </source>
</evidence>
<keyword evidence="8" id="KW-0238">DNA-binding</keyword>
<dbReference type="InterPro" id="IPR006171">
    <property type="entry name" value="TOPRIM_dom"/>
</dbReference>
<evidence type="ECO:0000256" key="8">
    <source>
        <dbReference type="ARBA" id="ARBA00023125"/>
    </source>
</evidence>
<dbReference type="Pfam" id="PF02518">
    <property type="entry name" value="HATPase_c"/>
    <property type="match status" value="1"/>
</dbReference>
<proteinExistence type="inferred from homology"/>